<feature type="repeat" description="ARM" evidence="1">
    <location>
        <begin position="580"/>
        <end position="610"/>
    </location>
</feature>
<accession>A0A1B6CBZ5</accession>
<protein>
    <recommendedName>
        <fullName evidence="4">Armadillo repeat-containing protein 4</fullName>
    </recommendedName>
</protein>
<sequence length="670" mass="74004">MFQTKKEHFKREYFEYCNRIRIDVIDSEASSSDEEIPQISETYTSPDEIPEEYRQFRNLVNNIKARKFPDGTAAALAILNDCDLSAEFSQTAIRNLKALEVLVNLLEAATNDFSCKKGAVMILCKISSNKVIRKDLTNMGIIPVLVKMLVDPAQDLQIYASTIIANIANLKRSSKKVRLCGGIPILVNLLHISRETLMTPYDKLNTDSKEKYNVAKCAAQALASLSQSNKNKECIQKAGIVTLLKNLLNSVHEDIIIYSMGIIQNCGTLPQFQLAIQTMDMIGDIVRSLSSENDELKKLCALAVFKHAEDRVSRDVIRKYGGLDPLIRLLKSQTTLENEDLLAAVTGAIWKCAISVKNVQRFDQLGTIPVLVILLNREEGDEEKHESILTNVVGALAECAKLEHNRTLIQRCEGIAPIIGLINYHSNYSLLANIAQVLGECAHDLSCMAEMEKHDAVRLIWSLLKNPSTKVQASAAWALVPCIQNATESGEMVRSFVGGIELLLKLLQSNDNNVIGCTCAALSKVALDRENLSIVTELGVIPSLVKLVQTDDEFIKQNISLAIANCCKLKSNCFEFGKLGALPHIIKYIESPNKAILRATTFALCNLSTDPINCMTFHQSGVVVPFLLEAISSEDQEIQEAAAGCLSNIRKLALAADKVKYRGETVVEIH</sequence>
<proteinExistence type="predicted"/>
<organism evidence="3">
    <name type="scientific">Clastoptera arizonana</name>
    <name type="common">Arizona spittle bug</name>
    <dbReference type="NCBI Taxonomy" id="38151"/>
    <lineage>
        <taxon>Eukaryota</taxon>
        <taxon>Metazoa</taxon>
        <taxon>Ecdysozoa</taxon>
        <taxon>Arthropoda</taxon>
        <taxon>Hexapoda</taxon>
        <taxon>Insecta</taxon>
        <taxon>Pterygota</taxon>
        <taxon>Neoptera</taxon>
        <taxon>Paraneoptera</taxon>
        <taxon>Hemiptera</taxon>
        <taxon>Auchenorrhyncha</taxon>
        <taxon>Cercopoidea</taxon>
        <taxon>Clastopteridae</taxon>
        <taxon>Clastoptera</taxon>
    </lineage>
</organism>
<reference evidence="3" key="1">
    <citation type="submission" date="2015-12" db="EMBL/GenBank/DDBJ databases">
        <title>De novo transcriptome assembly of four potential Pierce s Disease insect vectors from Arizona vineyards.</title>
        <authorList>
            <person name="Tassone E.E."/>
        </authorList>
    </citation>
    <scope>NUCLEOTIDE SEQUENCE</scope>
</reference>
<gene>
    <name evidence="2" type="ORF">g.21090</name>
    <name evidence="3" type="ORF">g.21093</name>
</gene>
<dbReference type="InterPro" id="IPR011989">
    <property type="entry name" value="ARM-like"/>
</dbReference>
<feature type="repeat" description="ARM" evidence="1">
    <location>
        <begin position="498"/>
        <end position="540"/>
    </location>
</feature>
<feature type="repeat" description="ARM" evidence="1">
    <location>
        <begin position="181"/>
        <end position="240"/>
    </location>
</feature>
<evidence type="ECO:0000313" key="3">
    <source>
        <dbReference type="EMBL" id="JAS10984.1"/>
    </source>
</evidence>
<dbReference type="EMBL" id="GEDC01027462">
    <property type="protein sequence ID" value="JAS09836.1"/>
    <property type="molecule type" value="Transcribed_RNA"/>
</dbReference>
<name>A0A1B6CBZ5_9HEMI</name>
<dbReference type="Pfam" id="PF00514">
    <property type="entry name" value="Arm"/>
    <property type="match status" value="1"/>
</dbReference>
<dbReference type="SMART" id="SM00185">
    <property type="entry name" value="ARM"/>
    <property type="match status" value="11"/>
</dbReference>
<dbReference type="InterPro" id="IPR016024">
    <property type="entry name" value="ARM-type_fold"/>
</dbReference>
<dbReference type="InterPro" id="IPR000225">
    <property type="entry name" value="Armadillo"/>
</dbReference>
<dbReference type="EMBL" id="GEDC01026314">
    <property type="protein sequence ID" value="JAS10984.1"/>
    <property type="molecule type" value="Transcribed_RNA"/>
</dbReference>
<evidence type="ECO:0000256" key="1">
    <source>
        <dbReference type="PROSITE-ProRule" id="PRU00259"/>
    </source>
</evidence>
<dbReference type="PANTHER" id="PTHR46241:SF1">
    <property type="entry name" value="OUTER DYNEIN ARM-DOCKING COMPLEX SUBUNIT 2"/>
    <property type="match status" value="1"/>
</dbReference>
<dbReference type="PROSITE" id="PS50176">
    <property type="entry name" value="ARM_REPEAT"/>
    <property type="match status" value="4"/>
</dbReference>
<dbReference type="AlphaFoldDB" id="A0A1B6CBZ5"/>
<evidence type="ECO:0000313" key="2">
    <source>
        <dbReference type="EMBL" id="JAS09836.1"/>
    </source>
</evidence>
<dbReference type="SUPFAM" id="SSF48371">
    <property type="entry name" value="ARM repeat"/>
    <property type="match status" value="2"/>
</dbReference>
<feature type="repeat" description="ARM" evidence="1">
    <location>
        <begin position="140"/>
        <end position="182"/>
    </location>
</feature>
<dbReference type="Gene3D" id="1.25.10.10">
    <property type="entry name" value="Leucine-rich Repeat Variant"/>
    <property type="match status" value="4"/>
</dbReference>
<evidence type="ECO:0008006" key="4">
    <source>
        <dbReference type="Google" id="ProtNLM"/>
    </source>
</evidence>
<dbReference type="PANTHER" id="PTHR46241">
    <property type="entry name" value="ARMADILLO REPEAT-CONTAINING PROTEIN 4 ARMC4"/>
    <property type="match status" value="1"/>
</dbReference>